<feature type="transmembrane region" description="Helical" evidence="7">
    <location>
        <begin position="207"/>
        <end position="229"/>
    </location>
</feature>
<dbReference type="InterPro" id="IPR000731">
    <property type="entry name" value="SSD"/>
</dbReference>
<feature type="transmembrane region" description="Helical" evidence="7">
    <location>
        <begin position="547"/>
        <end position="567"/>
    </location>
</feature>
<keyword evidence="4 7" id="KW-0812">Transmembrane</keyword>
<evidence type="ECO:0000256" key="1">
    <source>
        <dbReference type="ARBA" id="ARBA00004651"/>
    </source>
</evidence>
<dbReference type="EMBL" id="CP163444">
    <property type="protein sequence ID" value="XDQ69087.1"/>
    <property type="molecule type" value="Genomic_DNA"/>
</dbReference>
<dbReference type="InterPro" id="IPR004869">
    <property type="entry name" value="MMPL_dom"/>
</dbReference>
<feature type="transmembrane region" description="Helical" evidence="7">
    <location>
        <begin position="284"/>
        <end position="307"/>
    </location>
</feature>
<feature type="transmembrane region" description="Helical" evidence="7">
    <location>
        <begin position="514"/>
        <end position="535"/>
    </location>
</feature>
<accession>A0AB39SLU9</accession>
<feature type="transmembrane region" description="Helical" evidence="7">
    <location>
        <begin position="346"/>
        <end position="368"/>
    </location>
</feature>
<evidence type="ECO:0000256" key="5">
    <source>
        <dbReference type="ARBA" id="ARBA00022989"/>
    </source>
</evidence>
<sequence length="673" mass="69210">MGLTAAFALGPSDATTTEATGTSLPAASQSAKVAEIVKAFPTGAVAPAIVVYSNTDGSPLTSAQQAAIAERSRPLGSLGLAPQAASPQLVDRRVTTVSVLLPTDSGDSQNTTKIDQIRRTASQDLAAPLQAQVTGGPAVRADITKVFEGADTNLLIATASVVAVLLLITYRSPILWLIPLIVVGAGDRMAGIMVGVLAPYAGVEVDASTAGILSVLVFGAGTDYALLLVSRYRDELHLSGNRFTAMARAWRGTAPAVLASGTTVVLSLLTLLAAELTGNRGLGFAGAVGIATAMLFGLVVLPAALVLPGRWLFWPLVPKAGEPVAADRRGLWARIGQSVAKRPAKVAITATAILLLLASGALGLHTGLPQEDSFRTTPEAVLGQKTLASVQPAGSADPLTLVSASATADDVVAAARMVPGVAGVNPRPATGRYAQADVVLEAAPGTNASDKTIERLRETVASVPSAHALVGGATAEEYDTAQANAHDTRTVVPLVLLIVFVVLVALLRAIVAPLLLVATVIASYFAALGASWVLFRTVYDFPALATNVPLLSFLFLVALGVDYNIFLIARTREDTIAGHDTRRAVLRALASTGGVITSAGILLAAVFAVLGVLPLITLTQIGVIVGIGVLLDTLLVRTVLVPALVIITGPRFWWPGHPEASDSSRQKESAVAP</sequence>
<protein>
    <submittedName>
        <fullName evidence="9">MMPL family transporter</fullName>
    </submittedName>
</protein>
<evidence type="ECO:0000259" key="8">
    <source>
        <dbReference type="PROSITE" id="PS50156"/>
    </source>
</evidence>
<feature type="transmembrane region" description="Helical" evidence="7">
    <location>
        <begin position="249"/>
        <end position="272"/>
    </location>
</feature>
<organism evidence="9">
    <name type="scientific">Streptomyces sp. R44</name>
    <dbReference type="NCBI Taxonomy" id="3238633"/>
    <lineage>
        <taxon>Bacteria</taxon>
        <taxon>Bacillati</taxon>
        <taxon>Actinomycetota</taxon>
        <taxon>Actinomycetes</taxon>
        <taxon>Kitasatosporales</taxon>
        <taxon>Streptomycetaceae</taxon>
        <taxon>Streptomyces</taxon>
    </lineage>
</organism>
<keyword evidence="3" id="KW-1003">Cell membrane</keyword>
<dbReference type="PROSITE" id="PS50156">
    <property type="entry name" value="SSD"/>
    <property type="match status" value="2"/>
</dbReference>
<dbReference type="InterPro" id="IPR050545">
    <property type="entry name" value="Mycobact_MmpL"/>
</dbReference>
<evidence type="ECO:0000256" key="6">
    <source>
        <dbReference type="ARBA" id="ARBA00023136"/>
    </source>
</evidence>
<keyword evidence="5 7" id="KW-1133">Transmembrane helix</keyword>
<dbReference type="AlphaFoldDB" id="A0AB39SLU9"/>
<evidence type="ECO:0000313" key="9">
    <source>
        <dbReference type="EMBL" id="XDQ69087.1"/>
    </source>
</evidence>
<dbReference type="RefSeq" id="WP_369141830.1">
    <property type="nucleotide sequence ID" value="NZ_CP163444.1"/>
</dbReference>
<comment type="similarity">
    <text evidence="2">Belongs to the resistance-nodulation-cell division (RND) (TC 2.A.6) family. MmpL subfamily.</text>
</comment>
<proteinExistence type="inferred from homology"/>
<evidence type="ECO:0000256" key="7">
    <source>
        <dbReference type="SAM" id="Phobius"/>
    </source>
</evidence>
<feature type="transmembrane region" description="Helical" evidence="7">
    <location>
        <begin position="177"/>
        <end position="201"/>
    </location>
</feature>
<evidence type="ECO:0000256" key="3">
    <source>
        <dbReference type="ARBA" id="ARBA00022475"/>
    </source>
</evidence>
<gene>
    <name evidence="9" type="ORF">AB5J54_00330</name>
</gene>
<name>A0AB39SLU9_9ACTN</name>
<dbReference type="GO" id="GO:0005886">
    <property type="term" value="C:plasma membrane"/>
    <property type="evidence" value="ECO:0007669"/>
    <property type="project" value="UniProtKB-SubCell"/>
</dbReference>
<evidence type="ECO:0000256" key="2">
    <source>
        <dbReference type="ARBA" id="ARBA00010157"/>
    </source>
</evidence>
<feature type="transmembrane region" description="Helical" evidence="7">
    <location>
        <begin position="490"/>
        <end position="507"/>
    </location>
</feature>
<dbReference type="PANTHER" id="PTHR33406">
    <property type="entry name" value="MEMBRANE PROTEIN MJ1562-RELATED"/>
    <property type="match status" value="1"/>
</dbReference>
<dbReference type="PANTHER" id="PTHR33406:SF6">
    <property type="entry name" value="MEMBRANE PROTEIN YDGH-RELATED"/>
    <property type="match status" value="1"/>
</dbReference>
<feature type="transmembrane region" description="Helical" evidence="7">
    <location>
        <begin position="154"/>
        <end position="170"/>
    </location>
</feature>
<feature type="transmembrane region" description="Helical" evidence="7">
    <location>
        <begin position="621"/>
        <end position="647"/>
    </location>
</feature>
<comment type="subcellular location">
    <subcellularLocation>
        <location evidence="1">Cell membrane</location>
        <topology evidence="1">Multi-pass membrane protein</topology>
    </subcellularLocation>
</comment>
<feature type="domain" description="SSD" evidence="8">
    <location>
        <begin position="197"/>
        <end position="307"/>
    </location>
</feature>
<evidence type="ECO:0000256" key="4">
    <source>
        <dbReference type="ARBA" id="ARBA00022692"/>
    </source>
</evidence>
<feature type="transmembrane region" description="Helical" evidence="7">
    <location>
        <begin position="588"/>
        <end position="615"/>
    </location>
</feature>
<dbReference type="SUPFAM" id="SSF82866">
    <property type="entry name" value="Multidrug efflux transporter AcrB transmembrane domain"/>
    <property type="match status" value="2"/>
</dbReference>
<keyword evidence="6 7" id="KW-0472">Membrane</keyword>
<reference evidence="9" key="1">
    <citation type="submission" date="2024-07" db="EMBL/GenBank/DDBJ databases">
        <authorList>
            <person name="Yu S.T."/>
        </authorList>
    </citation>
    <scope>NUCLEOTIDE SEQUENCE</scope>
    <source>
        <strain evidence="9">R44</strain>
    </source>
</reference>
<dbReference type="Gene3D" id="1.20.1640.10">
    <property type="entry name" value="Multidrug efflux transporter AcrB transmembrane domain"/>
    <property type="match status" value="2"/>
</dbReference>
<dbReference type="Pfam" id="PF03176">
    <property type="entry name" value="MMPL"/>
    <property type="match status" value="2"/>
</dbReference>
<feature type="domain" description="SSD" evidence="8">
    <location>
        <begin position="515"/>
        <end position="646"/>
    </location>
</feature>